<evidence type="ECO:0000259" key="2">
    <source>
        <dbReference type="SMART" id="SM00422"/>
    </source>
</evidence>
<reference evidence="3" key="1">
    <citation type="submission" date="2018-05" db="EMBL/GenBank/DDBJ databases">
        <authorList>
            <person name="Lanie J.A."/>
            <person name="Ng W.-L."/>
            <person name="Kazmierczak K.M."/>
            <person name="Andrzejewski T.M."/>
            <person name="Davidsen T.M."/>
            <person name="Wayne K.J."/>
            <person name="Tettelin H."/>
            <person name="Glass J.I."/>
            <person name="Rusch D."/>
            <person name="Podicherti R."/>
            <person name="Tsui H.-C.T."/>
            <person name="Winkler M.E."/>
        </authorList>
    </citation>
    <scope>NUCLEOTIDE SEQUENCE</scope>
</reference>
<dbReference type="EMBL" id="UINC01201751">
    <property type="protein sequence ID" value="SVE21230.1"/>
    <property type="molecule type" value="Genomic_DNA"/>
</dbReference>
<evidence type="ECO:0000313" key="3">
    <source>
        <dbReference type="EMBL" id="SVE21230.1"/>
    </source>
</evidence>
<dbReference type="SMART" id="SM00422">
    <property type="entry name" value="HTH_MERR"/>
    <property type="match status" value="1"/>
</dbReference>
<dbReference type="InterPro" id="IPR009061">
    <property type="entry name" value="DNA-bd_dom_put_sf"/>
</dbReference>
<dbReference type="GO" id="GO:0003677">
    <property type="term" value="F:DNA binding"/>
    <property type="evidence" value="ECO:0007669"/>
    <property type="project" value="UniProtKB-KW"/>
</dbReference>
<dbReference type="Gene3D" id="1.10.1660.10">
    <property type="match status" value="1"/>
</dbReference>
<dbReference type="InterPro" id="IPR047057">
    <property type="entry name" value="MerR_fam"/>
</dbReference>
<dbReference type="SUPFAM" id="SSF46955">
    <property type="entry name" value="Putative DNA-binding domain"/>
    <property type="match status" value="1"/>
</dbReference>
<dbReference type="InterPro" id="IPR000551">
    <property type="entry name" value="MerR-type_HTH_dom"/>
</dbReference>
<organism evidence="3">
    <name type="scientific">marine metagenome</name>
    <dbReference type="NCBI Taxonomy" id="408172"/>
    <lineage>
        <taxon>unclassified sequences</taxon>
        <taxon>metagenomes</taxon>
        <taxon>ecological metagenomes</taxon>
    </lineage>
</organism>
<sequence>MSTINKKHTAYKTIGEVAKELDLVNKKTGHLQTHTIRYWETQFKQIRPIIRAGKRRYYSLKDLKVIKYIKFLLKEKGLTINGVKKMLNDGQSYTIDDSINLNVYKPGLKTTKVIKERIKNISKIIKELKNLKNG</sequence>
<feature type="domain" description="HTH merR-type" evidence="2">
    <location>
        <begin position="13"/>
        <end position="90"/>
    </location>
</feature>
<dbReference type="PANTHER" id="PTHR30204">
    <property type="entry name" value="REDOX-CYCLING DRUG-SENSING TRANSCRIPTIONAL ACTIVATOR SOXR"/>
    <property type="match status" value="1"/>
</dbReference>
<keyword evidence="1" id="KW-0238">DNA-binding</keyword>
<proteinExistence type="predicted"/>
<dbReference type="AlphaFoldDB" id="A0A383BN26"/>
<dbReference type="PANTHER" id="PTHR30204:SF15">
    <property type="entry name" value="BLL5018 PROTEIN"/>
    <property type="match status" value="1"/>
</dbReference>
<evidence type="ECO:0000256" key="1">
    <source>
        <dbReference type="ARBA" id="ARBA00023125"/>
    </source>
</evidence>
<protein>
    <recommendedName>
        <fullName evidence="2">HTH merR-type domain-containing protein</fullName>
    </recommendedName>
</protein>
<dbReference type="Pfam" id="PF13411">
    <property type="entry name" value="MerR_1"/>
    <property type="match status" value="1"/>
</dbReference>
<name>A0A383BN26_9ZZZZ</name>
<dbReference type="GO" id="GO:0003700">
    <property type="term" value="F:DNA-binding transcription factor activity"/>
    <property type="evidence" value="ECO:0007669"/>
    <property type="project" value="InterPro"/>
</dbReference>
<gene>
    <name evidence="3" type="ORF">METZ01_LOCUS474084</name>
</gene>
<dbReference type="CDD" id="cd04765">
    <property type="entry name" value="HTH_MlrA-like_sg2"/>
    <property type="match status" value="1"/>
</dbReference>
<accession>A0A383BN26</accession>